<evidence type="ECO:0000259" key="1">
    <source>
        <dbReference type="SMART" id="SM00471"/>
    </source>
</evidence>
<dbReference type="SUPFAM" id="SSF109604">
    <property type="entry name" value="HD-domain/PDEase-like"/>
    <property type="match status" value="1"/>
</dbReference>
<reference evidence="2 3" key="1">
    <citation type="submission" date="2018-03" db="EMBL/GenBank/DDBJ databases">
        <title>The draft genome of Zobellella taiwanensis JCM 13381.</title>
        <authorList>
            <person name="Liu L."/>
            <person name="Li L."/>
            <person name="Wang T."/>
            <person name="Zhang X."/>
            <person name="Liang L."/>
        </authorList>
    </citation>
    <scope>NUCLEOTIDE SEQUENCE [LARGE SCALE GENOMIC DNA]</scope>
    <source>
        <strain evidence="2 3">JCM 13381</strain>
    </source>
</reference>
<dbReference type="GO" id="GO:0016787">
    <property type="term" value="F:hydrolase activity"/>
    <property type="evidence" value="ECO:0007669"/>
    <property type="project" value="UniProtKB-KW"/>
</dbReference>
<dbReference type="Proteomes" id="UP000242181">
    <property type="component" value="Unassembled WGS sequence"/>
</dbReference>
<dbReference type="SMART" id="SM00471">
    <property type="entry name" value="HDc"/>
    <property type="match status" value="1"/>
</dbReference>
<evidence type="ECO:0000313" key="2">
    <source>
        <dbReference type="EMBL" id="PSJ37795.1"/>
    </source>
</evidence>
<dbReference type="Gene3D" id="1.10.3210.10">
    <property type="entry name" value="Hypothetical protein af1432"/>
    <property type="match status" value="1"/>
</dbReference>
<organism evidence="2 3">
    <name type="scientific">Zobellella taiwanensis</name>
    <dbReference type="NCBI Taxonomy" id="347535"/>
    <lineage>
        <taxon>Bacteria</taxon>
        <taxon>Pseudomonadati</taxon>
        <taxon>Pseudomonadota</taxon>
        <taxon>Gammaproteobacteria</taxon>
        <taxon>Aeromonadales</taxon>
        <taxon>Aeromonadaceae</taxon>
        <taxon>Zobellella</taxon>
    </lineage>
</organism>
<protein>
    <submittedName>
        <fullName evidence="2">Phosphohydrolase</fullName>
    </submittedName>
</protein>
<dbReference type="InterPro" id="IPR006675">
    <property type="entry name" value="HDIG_dom"/>
</dbReference>
<dbReference type="EMBL" id="PXYH01000026">
    <property type="protein sequence ID" value="PSJ37795.1"/>
    <property type="molecule type" value="Genomic_DNA"/>
</dbReference>
<dbReference type="CDD" id="cd00077">
    <property type="entry name" value="HDc"/>
    <property type="match status" value="1"/>
</dbReference>
<dbReference type="InterPro" id="IPR006674">
    <property type="entry name" value="HD_domain"/>
</dbReference>
<dbReference type="NCBIfam" id="TIGR00277">
    <property type="entry name" value="HDIG"/>
    <property type="match status" value="1"/>
</dbReference>
<gene>
    <name evidence="2" type="ORF">C7I36_15170</name>
</gene>
<keyword evidence="2" id="KW-0378">Hydrolase</keyword>
<dbReference type="OrthoDB" id="6190309at2"/>
<dbReference type="InterPro" id="IPR003607">
    <property type="entry name" value="HD/PDEase_dom"/>
</dbReference>
<dbReference type="RefSeq" id="WP_106454532.1">
    <property type="nucleotide sequence ID" value="NZ_PXYH01000026.1"/>
</dbReference>
<dbReference type="Pfam" id="PF01966">
    <property type="entry name" value="HD"/>
    <property type="match status" value="1"/>
</dbReference>
<proteinExistence type="predicted"/>
<comment type="caution">
    <text evidence="2">The sequence shown here is derived from an EMBL/GenBank/DDBJ whole genome shotgun (WGS) entry which is preliminary data.</text>
</comment>
<name>A0A2P7QIK0_9GAMM</name>
<evidence type="ECO:0000313" key="3">
    <source>
        <dbReference type="Proteomes" id="UP000242181"/>
    </source>
</evidence>
<accession>A0A2P7QIK0</accession>
<sequence>MNPMVMTYQRPRLLWASLVFDDGALASWQFSAPAWHCTLLLFPWQMQGVCPEGQWVLAELNGQDEQGQLGSVQTLPAVVGRQQVEHQLAWLSGQQQALLMDVWSMLAVIDDEVLRDFLLDILSNDAIMAPFCNSRASHRHHHDQPGGLLAHSHEVAMTAAMLCSQYGLGQRSIWVAFVGGLLHDIGKIRMYYNENAGICGQHESFNFMVLGQQLERLRLSSPKVFEALSACLETKVGKYTDPYQVASIVRMCDRLSADVSNWKNAFARVPAYFWYARSSRDQQLYKRLG</sequence>
<feature type="domain" description="HD/PDEase" evidence="1">
    <location>
        <begin position="144"/>
        <end position="267"/>
    </location>
</feature>
<keyword evidence="3" id="KW-1185">Reference proteome</keyword>
<dbReference type="AlphaFoldDB" id="A0A2P7QIK0"/>